<comment type="caution">
    <text evidence="2">The sequence shown here is derived from an EMBL/GenBank/DDBJ whole genome shotgun (WGS) entry which is preliminary data.</text>
</comment>
<evidence type="ECO:0000313" key="3">
    <source>
        <dbReference type="Proteomes" id="UP000660729"/>
    </source>
</evidence>
<name>A0A8H6R9K7_9PEZI</name>
<evidence type="ECO:0000256" key="1">
    <source>
        <dbReference type="SAM" id="MobiDB-lite"/>
    </source>
</evidence>
<protein>
    <submittedName>
        <fullName evidence="2">Uncharacterized protein</fullName>
    </submittedName>
</protein>
<keyword evidence="3" id="KW-1185">Reference proteome</keyword>
<evidence type="ECO:0000313" key="2">
    <source>
        <dbReference type="EMBL" id="KAF7186377.1"/>
    </source>
</evidence>
<accession>A0A8H6R9K7</accession>
<feature type="compositionally biased region" description="Polar residues" evidence="1">
    <location>
        <begin position="31"/>
        <end position="57"/>
    </location>
</feature>
<reference evidence="2" key="1">
    <citation type="submission" date="2020-04" db="EMBL/GenBank/DDBJ databases">
        <title>Draft genome resource of the tomato pathogen Pseudocercospora fuligena.</title>
        <authorList>
            <person name="Zaccaron A."/>
        </authorList>
    </citation>
    <scope>NUCLEOTIDE SEQUENCE</scope>
    <source>
        <strain evidence="2">PF001</strain>
    </source>
</reference>
<dbReference type="AlphaFoldDB" id="A0A8H6R9K7"/>
<organism evidence="2 3">
    <name type="scientific">Pseudocercospora fuligena</name>
    <dbReference type="NCBI Taxonomy" id="685502"/>
    <lineage>
        <taxon>Eukaryota</taxon>
        <taxon>Fungi</taxon>
        <taxon>Dikarya</taxon>
        <taxon>Ascomycota</taxon>
        <taxon>Pezizomycotina</taxon>
        <taxon>Dothideomycetes</taxon>
        <taxon>Dothideomycetidae</taxon>
        <taxon>Mycosphaerellales</taxon>
        <taxon>Mycosphaerellaceae</taxon>
        <taxon>Pseudocercospora</taxon>
    </lineage>
</organism>
<dbReference type="Proteomes" id="UP000660729">
    <property type="component" value="Unassembled WGS sequence"/>
</dbReference>
<sequence length="103" mass="11377">MSSQVPSRREAKRLKKLTGKDSVDTPMPDAEQTQGEGLQKNAPFTFSSAKSQLQSTPMEGIESTATGPGLSSEVKTHRQRSGSSEYVQALRKRGDKHTDLREW</sequence>
<gene>
    <name evidence="2" type="ORF">HII31_12308</name>
</gene>
<dbReference type="EMBL" id="JABCIY010000257">
    <property type="protein sequence ID" value="KAF7186377.1"/>
    <property type="molecule type" value="Genomic_DNA"/>
</dbReference>
<proteinExistence type="predicted"/>
<feature type="region of interest" description="Disordered" evidence="1">
    <location>
        <begin position="1"/>
        <end position="103"/>
    </location>
</feature>